<dbReference type="InterPro" id="IPR029044">
    <property type="entry name" value="Nucleotide-diphossugar_trans"/>
</dbReference>
<dbReference type="CDD" id="cd02516">
    <property type="entry name" value="CDP-ME_synthetase"/>
    <property type="match status" value="1"/>
</dbReference>
<dbReference type="InterPro" id="IPR034683">
    <property type="entry name" value="IspD/TarI"/>
</dbReference>
<gene>
    <name evidence="3" type="primary">ispD</name>
    <name evidence="3" type="ORF">NCTC12858_00984</name>
</gene>
<dbReference type="AlphaFoldDB" id="A0A2X4PK67"/>
<dbReference type="SUPFAM" id="SSF53448">
    <property type="entry name" value="Nucleotide-diphospho-sugar transferases"/>
    <property type="match status" value="1"/>
</dbReference>
<reference evidence="3 4" key="1">
    <citation type="submission" date="2018-06" db="EMBL/GenBank/DDBJ databases">
        <authorList>
            <consortium name="Pathogen Informatics"/>
            <person name="Doyle S."/>
        </authorList>
    </citation>
    <scope>NUCLEOTIDE SEQUENCE [LARGE SCALE GENOMIC DNA]</scope>
    <source>
        <strain evidence="3 4">NCTC12858</strain>
    </source>
</reference>
<protein>
    <submittedName>
        <fullName evidence="3">2-C-methyl-D-erythritol 4-phosphate cytidylyltransferase</fullName>
        <ecNumber evidence="3">2.7.7.60</ecNumber>
    </submittedName>
</protein>
<keyword evidence="1 3" id="KW-0808">Transferase</keyword>
<sequence length="230" mass="25289">MGKWKTTMPVYAVITAAGKGLRMGGDLPKQFLSVDGRSILSRTIDCFAPYADEIVVTLNKEALALWESIVSEESGAVPTHRIVIGGETRFQSIKNALQTIPDEALVAIHDGVRPYVAPVTIENCLLAAQSANAAIPVQPVVESLRLLEPDGKSRAVDRSCYVSVQTPQCFWADRIKKAYCCPYRSDFTDDASVYEALYGVGSVVVVEGNWQNIKITRPGDLLFRPWVKDR</sequence>
<evidence type="ECO:0000313" key="4">
    <source>
        <dbReference type="Proteomes" id="UP000249300"/>
    </source>
</evidence>
<evidence type="ECO:0000256" key="1">
    <source>
        <dbReference type="ARBA" id="ARBA00022679"/>
    </source>
</evidence>
<accession>A0A2X4PK67</accession>
<evidence type="ECO:0000313" key="3">
    <source>
        <dbReference type="EMBL" id="SQH73140.1"/>
    </source>
</evidence>
<dbReference type="GO" id="GO:0050518">
    <property type="term" value="F:2-C-methyl-D-erythritol 4-phosphate cytidylyltransferase activity"/>
    <property type="evidence" value="ECO:0007669"/>
    <property type="project" value="UniProtKB-EC"/>
</dbReference>
<dbReference type="RefSeq" id="WP_023935717.1">
    <property type="nucleotide sequence ID" value="NZ_FUXH01000008.1"/>
</dbReference>
<keyword evidence="4" id="KW-1185">Reference proteome</keyword>
<keyword evidence="2 3" id="KW-0548">Nucleotidyltransferase</keyword>
<dbReference type="EMBL" id="LS483447">
    <property type="protein sequence ID" value="SQH73140.1"/>
    <property type="molecule type" value="Genomic_DNA"/>
</dbReference>
<dbReference type="Gene3D" id="3.90.550.10">
    <property type="entry name" value="Spore Coat Polysaccharide Biosynthesis Protein SpsA, Chain A"/>
    <property type="match status" value="1"/>
</dbReference>
<dbReference type="KEGG" id="pcre:NCTC12858_00984"/>
<evidence type="ECO:0000256" key="2">
    <source>
        <dbReference type="ARBA" id="ARBA00022695"/>
    </source>
</evidence>
<dbReference type="PANTHER" id="PTHR32125">
    <property type="entry name" value="2-C-METHYL-D-ERYTHRITOL 4-PHOSPHATE CYTIDYLYLTRANSFERASE, CHLOROPLASTIC"/>
    <property type="match status" value="1"/>
</dbReference>
<dbReference type="Proteomes" id="UP000249300">
    <property type="component" value="Chromosome 1"/>
</dbReference>
<organism evidence="3 4">
    <name type="scientific">Porphyromonas crevioricanis</name>
    <dbReference type="NCBI Taxonomy" id="393921"/>
    <lineage>
        <taxon>Bacteria</taxon>
        <taxon>Pseudomonadati</taxon>
        <taxon>Bacteroidota</taxon>
        <taxon>Bacteroidia</taxon>
        <taxon>Bacteroidales</taxon>
        <taxon>Porphyromonadaceae</taxon>
        <taxon>Porphyromonas</taxon>
    </lineage>
</organism>
<dbReference type="Pfam" id="PF01128">
    <property type="entry name" value="IspD"/>
    <property type="match status" value="1"/>
</dbReference>
<proteinExistence type="predicted"/>
<dbReference type="EC" id="2.7.7.60" evidence="3"/>
<dbReference type="InterPro" id="IPR050088">
    <property type="entry name" value="IspD/TarI_cytidylyltransf_bact"/>
</dbReference>
<dbReference type="PANTHER" id="PTHR32125:SF4">
    <property type="entry name" value="2-C-METHYL-D-ERYTHRITOL 4-PHOSPHATE CYTIDYLYLTRANSFERASE, CHLOROPLASTIC"/>
    <property type="match status" value="1"/>
</dbReference>
<name>A0A2X4PK67_9PORP</name>